<sequence>MVGVWYSVGILILRTPILSIPPCTSPFPSTLFPFIPSTPLHSILAVHILLVPAVYSPRHPPCAHPPSLPPRFIPILLSLSSVFPPPFIPISGDFVLCVLVLSPSHPSRPVTPLSIPHGPPHPSPSPPLPAPPFLCAPCSFPTHLVHPPRFRATIHPTQTLLLSSANV</sequence>
<proteinExistence type="predicted"/>
<evidence type="ECO:0000313" key="3">
    <source>
        <dbReference type="Proteomes" id="UP001221757"/>
    </source>
</evidence>
<comment type="caution">
    <text evidence="2">The sequence shown here is derived from an EMBL/GenBank/DDBJ whole genome shotgun (WGS) entry which is preliminary data.</text>
</comment>
<protein>
    <submittedName>
        <fullName evidence="2">Uncharacterized protein</fullName>
    </submittedName>
</protein>
<organism evidence="2 3">
    <name type="scientific">Mycena rosella</name>
    <name type="common">Pink bonnet</name>
    <name type="synonym">Agaricus rosellus</name>
    <dbReference type="NCBI Taxonomy" id="1033263"/>
    <lineage>
        <taxon>Eukaryota</taxon>
        <taxon>Fungi</taxon>
        <taxon>Dikarya</taxon>
        <taxon>Basidiomycota</taxon>
        <taxon>Agaricomycotina</taxon>
        <taxon>Agaricomycetes</taxon>
        <taxon>Agaricomycetidae</taxon>
        <taxon>Agaricales</taxon>
        <taxon>Marasmiineae</taxon>
        <taxon>Mycenaceae</taxon>
        <taxon>Mycena</taxon>
    </lineage>
</organism>
<reference evidence="2" key="1">
    <citation type="submission" date="2023-03" db="EMBL/GenBank/DDBJ databases">
        <title>Massive genome expansion in bonnet fungi (Mycena s.s.) driven by repeated elements and novel gene families across ecological guilds.</title>
        <authorList>
            <consortium name="Lawrence Berkeley National Laboratory"/>
            <person name="Harder C.B."/>
            <person name="Miyauchi S."/>
            <person name="Viragh M."/>
            <person name="Kuo A."/>
            <person name="Thoen E."/>
            <person name="Andreopoulos B."/>
            <person name="Lu D."/>
            <person name="Skrede I."/>
            <person name="Drula E."/>
            <person name="Henrissat B."/>
            <person name="Morin E."/>
            <person name="Kohler A."/>
            <person name="Barry K."/>
            <person name="LaButti K."/>
            <person name="Morin E."/>
            <person name="Salamov A."/>
            <person name="Lipzen A."/>
            <person name="Mereny Z."/>
            <person name="Hegedus B."/>
            <person name="Baldrian P."/>
            <person name="Stursova M."/>
            <person name="Weitz H."/>
            <person name="Taylor A."/>
            <person name="Grigoriev I.V."/>
            <person name="Nagy L.G."/>
            <person name="Martin F."/>
            <person name="Kauserud H."/>
        </authorList>
    </citation>
    <scope>NUCLEOTIDE SEQUENCE</scope>
    <source>
        <strain evidence="2">CBHHK067</strain>
    </source>
</reference>
<dbReference type="EMBL" id="JARKIE010000680">
    <property type="protein sequence ID" value="KAJ7620925.1"/>
    <property type="molecule type" value="Genomic_DNA"/>
</dbReference>
<accession>A0AAD7FFA0</accession>
<feature type="chain" id="PRO_5042234821" evidence="1">
    <location>
        <begin position="20"/>
        <end position="167"/>
    </location>
</feature>
<keyword evidence="3" id="KW-1185">Reference proteome</keyword>
<name>A0AAD7FFA0_MYCRO</name>
<dbReference type="Proteomes" id="UP001221757">
    <property type="component" value="Unassembled WGS sequence"/>
</dbReference>
<evidence type="ECO:0000256" key="1">
    <source>
        <dbReference type="SAM" id="SignalP"/>
    </source>
</evidence>
<feature type="signal peptide" evidence="1">
    <location>
        <begin position="1"/>
        <end position="19"/>
    </location>
</feature>
<dbReference type="AlphaFoldDB" id="A0AAD7FFA0"/>
<keyword evidence="1" id="KW-0732">Signal</keyword>
<gene>
    <name evidence="2" type="ORF">B0H17DRAFT_1219430</name>
</gene>
<evidence type="ECO:0000313" key="2">
    <source>
        <dbReference type="EMBL" id="KAJ7620925.1"/>
    </source>
</evidence>